<keyword evidence="6" id="KW-1133">Transmembrane helix</keyword>
<comment type="similarity">
    <text evidence="1">Belongs to the peptidase S49 family.</text>
</comment>
<reference evidence="8 9" key="1">
    <citation type="submission" date="2016-12" db="EMBL/GenBank/DDBJ databases">
        <authorList>
            <person name="Song W.-J."/>
            <person name="Kurnit D.M."/>
        </authorList>
    </citation>
    <scope>NUCLEOTIDE SEQUENCE [LARGE SCALE GENOMIC DNA]</scope>
    <source>
        <strain evidence="8 9">175</strain>
    </source>
</reference>
<dbReference type="InterPro" id="IPR029045">
    <property type="entry name" value="ClpP/crotonase-like_dom_sf"/>
</dbReference>
<dbReference type="PANTHER" id="PTHR42987">
    <property type="entry name" value="PEPTIDASE S49"/>
    <property type="match status" value="1"/>
</dbReference>
<evidence type="ECO:0000259" key="7">
    <source>
        <dbReference type="Pfam" id="PF01343"/>
    </source>
</evidence>
<organism evidence="8 9">
    <name type="scientific">Methylomagnum ishizawai</name>
    <dbReference type="NCBI Taxonomy" id="1760988"/>
    <lineage>
        <taxon>Bacteria</taxon>
        <taxon>Pseudomonadati</taxon>
        <taxon>Pseudomonadota</taxon>
        <taxon>Gammaproteobacteria</taxon>
        <taxon>Methylococcales</taxon>
        <taxon>Methylococcaceae</taxon>
        <taxon>Methylomagnum</taxon>
    </lineage>
</organism>
<evidence type="ECO:0000313" key="8">
    <source>
        <dbReference type="EMBL" id="SMF95061.1"/>
    </source>
</evidence>
<dbReference type="CDD" id="cd07023">
    <property type="entry name" value="S49_Sppa_N_C"/>
    <property type="match status" value="1"/>
</dbReference>
<dbReference type="STRING" id="1760988.SAMN02949497_2405"/>
<evidence type="ECO:0000256" key="2">
    <source>
        <dbReference type="ARBA" id="ARBA00022670"/>
    </source>
</evidence>
<dbReference type="Gene3D" id="6.20.330.10">
    <property type="match status" value="1"/>
</dbReference>
<dbReference type="RefSeq" id="WP_085212974.1">
    <property type="nucleotide sequence ID" value="NZ_FXAM01000001.1"/>
</dbReference>
<dbReference type="InterPro" id="IPR002142">
    <property type="entry name" value="Peptidase_S49"/>
</dbReference>
<dbReference type="GO" id="GO:0006508">
    <property type="term" value="P:proteolysis"/>
    <property type="evidence" value="ECO:0007669"/>
    <property type="project" value="UniProtKB-KW"/>
</dbReference>
<feature type="transmembrane region" description="Helical" evidence="6">
    <location>
        <begin position="144"/>
        <end position="162"/>
    </location>
</feature>
<feature type="region of interest" description="Disordered" evidence="5">
    <location>
        <begin position="1"/>
        <end position="20"/>
    </location>
</feature>
<dbReference type="Pfam" id="PF01343">
    <property type="entry name" value="Peptidase_S49"/>
    <property type="match status" value="1"/>
</dbReference>
<evidence type="ECO:0000256" key="1">
    <source>
        <dbReference type="ARBA" id="ARBA00008683"/>
    </source>
</evidence>
<dbReference type="Proteomes" id="UP000192923">
    <property type="component" value="Unassembled WGS sequence"/>
</dbReference>
<evidence type="ECO:0000256" key="6">
    <source>
        <dbReference type="SAM" id="Phobius"/>
    </source>
</evidence>
<proteinExistence type="inferred from homology"/>
<dbReference type="PANTHER" id="PTHR42987:SF8">
    <property type="entry name" value="PROTEINASE"/>
    <property type="match status" value="1"/>
</dbReference>
<keyword evidence="3" id="KW-0378">Hydrolase</keyword>
<dbReference type="Gene3D" id="3.90.226.10">
    <property type="entry name" value="2-enoyl-CoA Hydratase, Chain A, domain 1"/>
    <property type="match status" value="1"/>
</dbReference>
<dbReference type="GO" id="GO:0008236">
    <property type="term" value="F:serine-type peptidase activity"/>
    <property type="evidence" value="ECO:0007669"/>
    <property type="project" value="UniProtKB-KW"/>
</dbReference>
<protein>
    <submittedName>
        <fullName evidence="8">Protease-4</fullName>
    </submittedName>
</protein>
<keyword evidence="6" id="KW-0472">Membrane</keyword>
<keyword evidence="9" id="KW-1185">Reference proteome</keyword>
<dbReference type="OrthoDB" id="9764363at2"/>
<evidence type="ECO:0000256" key="3">
    <source>
        <dbReference type="ARBA" id="ARBA00022801"/>
    </source>
</evidence>
<keyword evidence="6" id="KW-0812">Transmembrane</keyword>
<keyword evidence="4" id="KW-0720">Serine protease</keyword>
<dbReference type="EMBL" id="FXAM01000001">
    <property type="protein sequence ID" value="SMF95061.1"/>
    <property type="molecule type" value="Genomic_DNA"/>
</dbReference>
<evidence type="ECO:0000313" key="9">
    <source>
        <dbReference type="Proteomes" id="UP000192923"/>
    </source>
</evidence>
<feature type="transmembrane region" description="Helical" evidence="6">
    <location>
        <begin position="168"/>
        <end position="189"/>
    </location>
</feature>
<gene>
    <name evidence="8" type="ORF">SAMN02949497_2405</name>
</gene>
<feature type="transmembrane region" description="Helical" evidence="6">
    <location>
        <begin position="38"/>
        <end position="59"/>
    </location>
</feature>
<feature type="domain" description="Peptidase S49" evidence="7">
    <location>
        <begin position="140"/>
        <end position="282"/>
    </location>
</feature>
<accession>A0A1Y6CXI1</accession>
<dbReference type="AlphaFoldDB" id="A0A1Y6CXI1"/>
<sequence>MSETHPHTPEPTPATPTPWERETLEKVLMASIAEQRRARLWGIFFKSLLMVYLAVILWLGAQPLMDLRGGGDGKGHTAVVDVVGTIAPGQPASADTIIQGLRAAAEDENTQGIVLRMNTPGGSPVQSAYVYDEIRRLKRLKPGIPIYAVVADMCASGGYYIASAADKIFVNNASVVGSIGVIMGGFGFVDAMGRLGVERRVMTAGAHKAILDPFSPVDEIAKTHMQSVLDTVHRQFIDAVKQGRGDRLKETPDMFSGLVWTGADGIKLGLADEVGDLRHVAEDVIGAKKTVNFTPDQNFLDRIGHRFGTAVGSFLWNALDSAALR</sequence>
<evidence type="ECO:0000256" key="5">
    <source>
        <dbReference type="SAM" id="MobiDB-lite"/>
    </source>
</evidence>
<dbReference type="SUPFAM" id="SSF52096">
    <property type="entry name" value="ClpP/crotonase"/>
    <property type="match status" value="1"/>
</dbReference>
<evidence type="ECO:0000256" key="4">
    <source>
        <dbReference type="ARBA" id="ARBA00022825"/>
    </source>
</evidence>
<name>A0A1Y6CXI1_9GAMM</name>
<keyword evidence="2 8" id="KW-0645">Protease</keyword>
<dbReference type="InterPro" id="IPR047272">
    <property type="entry name" value="S49_SppA_C"/>
</dbReference>